<sequence length="164" mass="18633">MLSLKELKQYGLGKNSHLEYVIRLIDTISVYKVRQPVLRKGRPIESCVFEGDELETTVHVGVFIAGELVAVSSFLKNKHDKVLSDCQYQLRGMAVLESFQNKGLGGIMLNYGEQLLKNKLTDVIWCNAREVALNFYKKQGYTIVGEPFDIKGIGSHYTMRKFLI</sequence>
<evidence type="ECO:0000313" key="2">
    <source>
        <dbReference type="EMBL" id="GAA3564377.1"/>
    </source>
</evidence>
<gene>
    <name evidence="2" type="ORF">GCM10022395_13610</name>
</gene>
<proteinExistence type="predicted"/>
<dbReference type="EMBL" id="BAABCY010000035">
    <property type="protein sequence ID" value="GAA3564377.1"/>
    <property type="molecule type" value="Genomic_DNA"/>
</dbReference>
<keyword evidence="3" id="KW-1185">Reference proteome</keyword>
<dbReference type="InterPro" id="IPR016181">
    <property type="entry name" value="Acyl_CoA_acyltransferase"/>
</dbReference>
<evidence type="ECO:0000313" key="3">
    <source>
        <dbReference type="Proteomes" id="UP001500954"/>
    </source>
</evidence>
<evidence type="ECO:0000259" key="1">
    <source>
        <dbReference type="PROSITE" id="PS51186"/>
    </source>
</evidence>
<feature type="domain" description="N-acetyltransferase" evidence="1">
    <location>
        <begin position="16"/>
        <end position="164"/>
    </location>
</feature>
<dbReference type="Pfam" id="PF00583">
    <property type="entry name" value="Acetyltransf_1"/>
    <property type="match status" value="1"/>
</dbReference>
<accession>A0ABP6XB48</accession>
<dbReference type="InterPro" id="IPR000182">
    <property type="entry name" value="GNAT_dom"/>
</dbReference>
<reference evidence="3" key="1">
    <citation type="journal article" date="2019" name="Int. J. Syst. Evol. Microbiol.">
        <title>The Global Catalogue of Microorganisms (GCM) 10K type strain sequencing project: providing services to taxonomists for standard genome sequencing and annotation.</title>
        <authorList>
            <consortium name="The Broad Institute Genomics Platform"/>
            <consortium name="The Broad Institute Genome Sequencing Center for Infectious Disease"/>
            <person name="Wu L."/>
            <person name="Ma J."/>
        </authorList>
    </citation>
    <scope>NUCLEOTIDE SEQUENCE [LARGE SCALE GENOMIC DNA]</scope>
    <source>
        <strain evidence="3">JCM 17111</strain>
    </source>
</reference>
<organism evidence="2 3">
    <name type="scientific">Snuella lapsa</name>
    <dbReference type="NCBI Taxonomy" id="870481"/>
    <lineage>
        <taxon>Bacteria</taxon>
        <taxon>Pseudomonadati</taxon>
        <taxon>Bacteroidota</taxon>
        <taxon>Flavobacteriia</taxon>
        <taxon>Flavobacteriales</taxon>
        <taxon>Flavobacteriaceae</taxon>
        <taxon>Snuella</taxon>
    </lineage>
</organism>
<dbReference type="Proteomes" id="UP001500954">
    <property type="component" value="Unassembled WGS sequence"/>
</dbReference>
<dbReference type="PROSITE" id="PS51186">
    <property type="entry name" value="GNAT"/>
    <property type="match status" value="1"/>
</dbReference>
<protein>
    <submittedName>
        <fullName evidence="2">GNAT family N-acetyltransferase</fullName>
    </submittedName>
</protein>
<name>A0ABP6XB48_9FLAO</name>
<dbReference type="Gene3D" id="3.40.630.30">
    <property type="match status" value="1"/>
</dbReference>
<dbReference type="CDD" id="cd04301">
    <property type="entry name" value="NAT_SF"/>
    <property type="match status" value="1"/>
</dbReference>
<dbReference type="SUPFAM" id="SSF55729">
    <property type="entry name" value="Acyl-CoA N-acyltransferases (Nat)"/>
    <property type="match status" value="1"/>
</dbReference>
<comment type="caution">
    <text evidence="2">The sequence shown here is derived from an EMBL/GenBank/DDBJ whole genome shotgun (WGS) entry which is preliminary data.</text>
</comment>